<keyword evidence="2" id="KW-1185">Reference proteome</keyword>
<protein>
    <submittedName>
        <fullName evidence="1">Uncharacterized protein</fullName>
    </submittedName>
</protein>
<name>A0A9P4P2W8_9PEZI</name>
<dbReference type="Proteomes" id="UP000800235">
    <property type="component" value="Unassembled WGS sequence"/>
</dbReference>
<organism evidence="1 2">
    <name type="scientific">Tothia fuscella</name>
    <dbReference type="NCBI Taxonomy" id="1048955"/>
    <lineage>
        <taxon>Eukaryota</taxon>
        <taxon>Fungi</taxon>
        <taxon>Dikarya</taxon>
        <taxon>Ascomycota</taxon>
        <taxon>Pezizomycotina</taxon>
        <taxon>Dothideomycetes</taxon>
        <taxon>Pleosporomycetidae</taxon>
        <taxon>Venturiales</taxon>
        <taxon>Cylindrosympodiaceae</taxon>
        <taxon>Tothia</taxon>
    </lineage>
</organism>
<dbReference type="EMBL" id="MU007012">
    <property type="protein sequence ID" value="KAF2435641.1"/>
    <property type="molecule type" value="Genomic_DNA"/>
</dbReference>
<evidence type="ECO:0000313" key="1">
    <source>
        <dbReference type="EMBL" id="KAF2435641.1"/>
    </source>
</evidence>
<comment type="caution">
    <text evidence="1">The sequence shown here is derived from an EMBL/GenBank/DDBJ whole genome shotgun (WGS) entry which is preliminary data.</text>
</comment>
<dbReference type="AlphaFoldDB" id="A0A9P4P2W8"/>
<evidence type="ECO:0000313" key="2">
    <source>
        <dbReference type="Proteomes" id="UP000800235"/>
    </source>
</evidence>
<dbReference type="OrthoDB" id="4156714at2759"/>
<proteinExistence type="predicted"/>
<gene>
    <name evidence="1" type="ORF">EJ08DRAFT_282910</name>
</gene>
<reference evidence="1" key="1">
    <citation type="journal article" date="2020" name="Stud. Mycol.">
        <title>101 Dothideomycetes genomes: a test case for predicting lifestyles and emergence of pathogens.</title>
        <authorList>
            <person name="Haridas S."/>
            <person name="Albert R."/>
            <person name="Binder M."/>
            <person name="Bloem J."/>
            <person name="Labutti K."/>
            <person name="Salamov A."/>
            <person name="Andreopoulos B."/>
            <person name="Baker S."/>
            <person name="Barry K."/>
            <person name="Bills G."/>
            <person name="Bluhm B."/>
            <person name="Cannon C."/>
            <person name="Castanera R."/>
            <person name="Culley D."/>
            <person name="Daum C."/>
            <person name="Ezra D."/>
            <person name="Gonzalez J."/>
            <person name="Henrissat B."/>
            <person name="Kuo A."/>
            <person name="Liang C."/>
            <person name="Lipzen A."/>
            <person name="Lutzoni F."/>
            <person name="Magnuson J."/>
            <person name="Mondo S."/>
            <person name="Nolan M."/>
            <person name="Ohm R."/>
            <person name="Pangilinan J."/>
            <person name="Park H.-J."/>
            <person name="Ramirez L."/>
            <person name="Alfaro M."/>
            <person name="Sun H."/>
            <person name="Tritt A."/>
            <person name="Yoshinaga Y."/>
            <person name="Zwiers L.-H."/>
            <person name="Turgeon B."/>
            <person name="Goodwin S."/>
            <person name="Spatafora J."/>
            <person name="Crous P."/>
            <person name="Grigoriev I."/>
        </authorList>
    </citation>
    <scope>NUCLEOTIDE SEQUENCE</scope>
    <source>
        <strain evidence="1">CBS 130266</strain>
    </source>
</reference>
<accession>A0A9P4P2W8</accession>
<sequence>MQRLGIIPNAELPGGLDGDKLKAFAPGLLLSAWITRIMYTEILVNPFWFLDHLLAVLAPAESYSMAAGMHHLFQELENLKAGDCKDVHTCRQDFMAFLDPDDPTLPKSTESRDFSQHVEEALKAATEEVAGKIVETSAVLLKDPGSEKLRTALNYMTLQTAERGYQIAQSRACLRISYINELPPDFKGTEGNMRRHDSHRIYLSEKPEGGYLHVEDETRLIGKPVLLVVEPLITARGYSSKVNYDVEHVMNPAFVWLGEEYTTIE</sequence>